<proteinExistence type="predicted"/>
<sequence length="244" mass="28591">EDEVILEIGPGLGILTEELLKFSKKVYAYEIDFKLFQYLKEKFSQIENIEVLNEDILKANIPPHNIIVSNIPYSITGPIFEKVFYNEKPPRGILVIENSIAERIFIQNKYKTFSRITVSFNAFMIPVKKYNISRFKFFPAPRIDLSLIIVKPREDINPFLLSDKNRSFFLRFIAGIMPYKNKNIVNAINLFLKNEKVINFPKPKILQYLKNKNLSNEKVTKFKVDELVKISELIFELIYETLSI</sequence>
<feature type="domain" description="Ribosomal RNA adenine methylase transferase N-terminal" evidence="5">
    <location>
        <begin position="1"/>
        <end position="154"/>
    </location>
</feature>
<reference evidence="6" key="1">
    <citation type="journal article" date="2014" name="Front. Microbiol.">
        <title>High frequency of phylogenetically diverse reductive dehalogenase-homologous genes in deep subseafloor sedimentary metagenomes.</title>
        <authorList>
            <person name="Kawai M."/>
            <person name="Futagami T."/>
            <person name="Toyoda A."/>
            <person name="Takaki Y."/>
            <person name="Nishi S."/>
            <person name="Hori S."/>
            <person name="Arai W."/>
            <person name="Tsubouchi T."/>
            <person name="Morono Y."/>
            <person name="Uchiyama I."/>
            <person name="Ito T."/>
            <person name="Fujiyama A."/>
            <person name="Inagaki F."/>
            <person name="Takami H."/>
        </authorList>
    </citation>
    <scope>NUCLEOTIDE SEQUENCE</scope>
    <source>
        <strain evidence="6">Expedition CK06-06</strain>
    </source>
</reference>
<dbReference type="Gene3D" id="1.10.8.100">
    <property type="entry name" value="Ribosomal RNA adenine dimethylase-like, domain 2"/>
    <property type="match status" value="1"/>
</dbReference>
<accession>X1R7Z2</accession>
<dbReference type="CDD" id="cd02440">
    <property type="entry name" value="AdoMet_MTases"/>
    <property type="match status" value="1"/>
</dbReference>
<keyword evidence="3" id="KW-0949">S-adenosyl-L-methionine</keyword>
<name>X1R7Z2_9ZZZZ</name>
<comment type="caution">
    <text evidence="6">The sequence shown here is derived from an EMBL/GenBank/DDBJ whole genome shotgun (WGS) entry which is preliminary data.</text>
</comment>
<organism evidence="6">
    <name type="scientific">marine sediment metagenome</name>
    <dbReference type="NCBI Taxonomy" id="412755"/>
    <lineage>
        <taxon>unclassified sequences</taxon>
        <taxon>metagenomes</taxon>
        <taxon>ecological metagenomes</taxon>
    </lineage>
</organism>
<evidence type="ECO:0000313" key="6">
    <source>
        <dbReference type="EMBL" id="GAI76852.1"/>
    </source>
</evidence>
<keyword evidence="1" id="KW-0489">Methyltransferase</keyword>
<feature type="non-terminal residue" evidence="6">
    <location>
        <position position="1"/>
    </location>
</feature>
<dbReference type="SUPFAM" id="SSF53335">
    <property type="entry name" value="S-adenosyl-L-methionine-dependent methyltransferases"/>
    <property type="match status" value="1"/>
</dbReference>
<dbReference type="InterPro" id="IPR020598">
    <property type="entry name" value="rRNA_Ade_methylase_Trfase_N"/>
</dbReference>
<dbReference type="SMART" id="SM00650">
    <property type="entry name" value="rADc"/>
    <property type="match status" value="1"/>
</dbReference>
<evidence type="ECO:0000256" key="4">
    <source>
        <dbReference type="ARBA" id="ARBA00022884"/>
    </source>
</evidence>
<dbReference type="InterPro" id="IPR001737">
    <property type="entry name" value="KsgA/Erm"/>
</dbReference>
<keyword evidence="2" id="KW-0808">Transferase</keyword>
<dbReference type="InterPro" id="IPR020596">
    <property type="entry name" value="rRNA_Ade_Mease_Trfase_CS"/>
</dbReference>
<dbReference type="Gene3D" id="3.40.50.150">
    <property type="entry name" value="Vaccinia Virus protein VP39"/>
    <property type="match status" value="1"/>
</dbReference>
<keyword evidence="4" id="KW-0694">RNA-binding</keyword>
<dbReference type="InterPro" id="IPR029063">
    <property type="entry name" value="SAM-dependent_MTases_sf"/>
</dbReference>
<evidence type="ECO:0000256" key="1">
    <source>
        <dbReference type="ARBA" id="ARBA00022603"/>
    </source>
</evidence>
<dbReference type="InterPro" id="IPR023165">
    <property type="entry name" value="rRNA_Ade_diMease-like_C"/>
</dbReference>
<gene>
    <name evidence="6" type="ORF">S12H4_11563</name>
</gene>
<dbReference type="GO" id="GO:0005829">
    <property type="term" value="C:cytosol"/>
    <property type="evidence" value="ECO:0007669"/>
    <property type="project" value="TreeGrafter"/>
</dbReference>
<dbReference type="AlphaFoldDB" id="X1R7Z2"/>
<dbReference type="Pfam" id="PF00398">
    <property type="entry name" value="RrnaAD"/>
    <property type="match status" value="1"/>
</dbReference>
<dbReference type="PROSITE" id="PS51689">
    <property type="entry name" value="SAM_RNA_A_N6_MT"/>
    <property type="match status" value="1"/>
</dbReference>
<evidence type="ECO:0000256" key="2">
    <source>
        <dbReference type="ARBA" id="ARBA00022679"/>
    </source>
</evidence>
<dbReference type="PANTHER" id="PTHR11727">
    <property type="entry name" value="DIMETHYLADENOSINE TRANSFERASE"/>
    <property type="match status" value="1"/>
</dbReference>
<dbReference type="GO" id="GO:0000179">
    <property type="term" value="F:rRNA (adenine-N6,N6-)-dimethyltransferase activity"/>
    <property type="evidence" value="ECO:0007669"/>
    <property type="project" value="InterPro"/>
</dbReference>
<evidence type="ECO:0000256" key="3">
    <source>
        <dbReference type="ARBA" id="ARBA00022691"/>
    </source>
</evidence>
<evidence type="ECO:0000259" key="5">
    <source>
        <dbReference type="SMART" id="SM00650"/>
    </source>
</evidence>
<dbReference type="GO" id="GO:0003723">
    <property type="term" value="F:RNA binding"/>
    <property type="evidence" value="ECO:0007669"/>
    <property type="project" value="UniProtKB-KW"/>
</dbReference>
<dbReference type="PROSITE" id="PS01131">
    <property type="entry name" value="RRNA_A_DIMETH"/>
    <property type="match status" value="1"/>
</dbReference>
<dbReference type="EMBL" id="BARW01005226">
    <property type="protein sequence ID" value="GAI76852.1"/>
    <property type="molecule type" value="Genomic_DNA"/>
</dbReference>
<protein>
    <recommendedName>
        <fullName evidence="5">Ribosomal RNA adenine methylase transferase N-terminal domain-containing protein</fullName>
    </recommendedName>
</protein>
<dbReference type="PANTHER" id="PTHR11727:SF7">
    <property type="entry name" value="DIMETHYLADENOSINE TRANSFERASE-RELATED"/>
    <property type="match status" value="1"/>
</dbReference>